<keyword evidence="2 9" id="KW-0132">Cell division</keyword>
<keyword evidence="8 9" id="KW-0961">Cell wall biogenesis/degradation</keyword>
<name>A0A3A3FRA4_9BURK</name>
<dbReference type="GO" id="GO:0009252">
    <property type="term" value="P:peptidoglycan biosynthetic process"/>
    <property type="evidence" value="ECO:0007669"/>
    <property type="project" value="UniProtKB-KW"/>
</dbReference>
<comment type="similarity">
    <text evidence="9">Belongs to the MurCDEF family. Mpl subfamily.</text>
</comment>
<dbReference type="InterPro" id="IPR050061">
    <property type="entry name" value="MurCDEF_pg_biosynth"/>
</dbReference>
<keyword evidence="4 9" id="KW-0067">ATP-binding</keyword>
<keyword evidence="7 9" id="KW-0131">Cell cycle</keyword>
<accession>A0A3A3FRA4</accession>
<evidence type="ECO:0000259" key="10">
    <source>
        <dbReference type="Pfam" id="PF01225"/>
    </source>
</evidence>
<dbReference type="AlphaFoldDB" id="A0A3A3FRA4"/>
<dbReference type="InterPro" id="IPR036565">
    <property type="entry name" value="Mur-like_cat_sf"/>
</dbReference>
<comment type="pathway">
    <text evidence="9">Cell wall biogenesis; peptidoglycan recycling.</text>
</comment>
<evidence type="ECO:0000256" key="9">
    <source>
        <dbReference type="HAMAP-Rule" id="MF_02020"/>
    </source>
</evidence>
<dbReference type="SUPFAM" id="SSF51984">
    <property type="entry name" value="MurCD N-terminal domain"/>
    <property type="match status" value="1"/>
</dbReference>
<dbReference type="InterPro" id="IPR004101">
    <property type="entry name" value="Mur_ligase_C"/>
</dbReference>
<keyword evidence="6 9" id="KW-0573">Peptidoglycan synthesis</keyword>
<evidence type="ECO:0000256" key="2">
    <source>
        <dbReference type="ARBA" id="ARBA00022618"/>
    </source>
</evidence>
<keyword evidence="1 9" id="KW-0436">Ligase</keyword>
<dbReference type="GO" id="GO:0005524">
    <property type="term" value="F:ATP binding"/>
    <property type="evidence" value="ECO:0007669"/>
    <property type="project" value="UniProtKB-UniRule"/>
</dbReference>
<keyword evidence="14" id="KW-1185">Reference proteome</keyword>
<dbReference type="GO" id="GO:0071555">
    <property type="term" value="P:cell wall organization"/>
    <property type="evidence" value="ECO:0007669"/>
    <property type="project" value="UniProtKB-KW"/>
</dbReference>
<dbReference type="SUPFAM" id="SSF53244">
    <property type="entry name" value="MurD-like peptide ligases, peptide-binding domain"/>
    <property type="match status" value="1"/>
</dbReference>
<evidence type="ECO:0000259" key="12">
    <source>
        <dbReference type="Pfam" id="PF08245"/>
    </source>
</evidence>
<dbReference type="NCBIfam" id="TIGR01081">
    <property type="entry name" value="mpl"/>
    <property type="match status" value="1"/>
</dbReference>
<gene>
    <name evidence="9 13" type="primary">mpl</name>
    <name evidence="13" type="ORF">D3871_03985</name>
</gene>
<dbReference type="PANTHER" id="PTHR43445:SF5">
    <property type="entry name" value="UDP-N-ACETYLMURAMATE--L-ALANYL-GAMMA-D-GLUTAMYL-MESO-2,6-DIAMINOHEPTANDIOATE LIGASE"/>
    <property type="match status" value="1"/>
</dbReference>
<comment type="caution">
    <text evidence="13">The sequence shown here is derived from an EMBL/GenBank/DDBJ whole genome shotgun (WGS) entry which is preliminary data.</text>
</comment>
<evidence type="ECO:0000256" key="8">
    <source>
        <dbReference type="ARBA" id="ARBA00023316"/>
    </source>
</evidence>
<dbReference type="Gene3D" id="3.40.1190.10">
    <property type="entry name" value="Mur-like, catalytic domain"/>
    <property type="match status" value="1"/>
</dbReference>
<dbReference type="InterPro" id="IPR013221">
    <property type="entry name" value="Mur_ligase_cen"/>
</dbReference>
<dbReference type="GO" id="GO:0051301">
    <property type="term" value="P:cell division"/>
    <property type="evidence" value="ECO:0007669"/>
    <property type="project" value="UniProtKB-KW"/>
</dbReference>
<evidence type="ECO:0000256" key="5">
    <source>
        <dbReference type="ARBA" id="ARBA00022960"/>
    </source>
</evidence>
<reference evidence="14" key="1">
    <citation type="submission" date="2018-09" db="EMBL/GenBank/DDBJ databases">
        <authorList>
            <person name="Zhu H."/>
        </authorList>
    </citation>
    <scope>NUCLEOTIDE SEQUENCE [LARGE SCALE GENOMIC DNA]</scope>
    <source>
        <strain evidence="14">K1R23-30</strain>
    </source>
</reference>
<evidence type="ECO:0000256" key="4">
    <source>
        <dbReference type="ARBA" id="ARBA00022840"/>
    </source>
</evidence>
<feature type="domain" description="Mur ligase N-terminal catalytic" evidence="10">
    <location>
        <begin position="2"/>
        <end position="100"/>
    </location>
</feature>
<dbReference type="SUPFAM" id="SSF53623">
    <property type="entry name" value="MurD-like peptide ligases, catalytic domain"/>
    <property type="match status" value="1"/>
</dbReference>
<dbReference type="Gene3D" id="3.40.50.720">
    <property type="entry name" value="NAD(P)-binding Rossmann-like Domain"/>
    <property type="match status" value="1"/>
</dbReference>
<comment type="function">
    <text evidence="9">Reutilizes the intact tripeptide L-alanyl-gamma-D-glutamyl-meso-diaminopimelate by linking it to UDP-N-acetylmuramate.</text>
</comment>
<dbReference type="GO" id="GO:0008360">
    <property type="term" value="P:regulation of cell shape"/>
    <property type="evidence" value="ECO:0007669"/>
    <property type="project" value="UniProtKB-KW"/>
</dbReference>
<dbReference type="Gene3D" id="3.90.190.20">
    <property type="entry name" value="Mur ligase, C-terminal domain"/>
    <property type="match status" value="1"/>
</dbReference>
<dbReference type="Pfam" id="PF02875">
    <property type="entry name" value="Mur_ligase_C"/>
    <property type="match status" value="1"/>
</dbReference>
<evidence type="ECO:0000256" key="1">
    <source>
        <dbReference type="ARBA" id="ARBA00022598"/>
    </source>
</evidence>
<dbReference type="InterPro" id="IPR036615">
    <property type="entry name" value="Mur_ligase_C_dom_sf"/>
</dbReference>
<dbReference type="EC" id="6.3.2.45" evidence="9"/>
<dbReference type="GO" id="GO:0106418">
    <property type="term" value="F:UDP-N-acetylmuramate-L-alanyl-gamma-D-glutamyl-meso-2,6-diaminoheptanedioate ligase activity"/>
    <property type="evidence" value="ECO:0007669"/>
    <property type="project" value="UniProtKB-EC"/>
</dbReference>
<evidence type="ECO:0000256" key="6">
    <source>
        <dbReference type="ARBA" id="ARBA00022984"/>
    </source>
</evidence>
<evidence type="ECO:0000313" key="14">
    <source>
        <dbReference type="Proteomes" id="UP000265955"/>
    </source>
</evidence>
<evidence type="ECO:0000256" key="7">
    <source>
        <dbReference type="ARBA" id="ARBA00023306"/>
    </source>
</evidence>
<evidence type="ECO:0000313" key="13">
    <source>
        <dbReference type="EMBL" id="RJF97774.1"/>
    </source>
</evidence>
<dbReference type="UniPathway" id="UPA00544"/>
<feature type="domain" description="Mur ligase C-terminal" evidence="11">
    <location>
        <begin position="317"/>
        <end position="443"/>
    </location>
</feature>
<evidence type="ECO:0000259" key="11">
    <source>
        <dbReference type="Pfam" id="PF02875"/>
    </source>
</evidence>
<dbReference type="PANTHER" id="PTHR43445">
    <property type="entry name" value="UDP-N-ACETYLMURAMATE--L-ALANINE LIGASE-RELATED"/>
    <property type="match status" value="1"/>
</dbReference>
<dbReference type="Proteomes" id="UP000265955">
    <property type="component" value="Unassembled WGS sequence"/>
</dbReference>
<keyword evidence="5 9" id="KW-0133">Cell shape</keyword>
<dbReference type="HAMAP" id="MF_02020">
    <property type="entry name" value="Mpl"/>
    <property type="match status" value="1"/>
</dbReference>
<keyword evidence="3 9" id="KW-0547">Nucleotide-binding</keyword>
<evidence type="ECO:0000256" key="3">
    <source>
        <dbReference type="ARBA" id="ARBA00022741"/>
    </source>
</evidence>
<dbReference type="Pfam" id="PF08245">
    <property type="entry name" value="Mur_ligase_M"/>
    <property type="match status" value="1"/>
</dbReference>
<protein>
    <recommendedName>
        <fullName evidence="9">UDP-N-acetylmuramate--L-alanyl-gamma-D-glutamyl-meso-2,6-diaminoheptandioate ligase</fullName>
        <ecNumber evidence="9">6.3.2.45</ecNumber>
    </recommendedName>
    <alternativeName>
        <fullName evidence="9">Murein peptide ligase</fullName>
    </alternativeName>
    <alternativeName>
        <fullName evidence="9">UDP-N-acetylmuramate:L-alanyl-gamma-D-glutamyl-meso-diaminopimelate ligase</fullName>
    </alternativeName>
</protein>
<proteinExistence type="inferred from homology"/>
<dbReference type="InterPro" id="IPR000713">
    <property type="entry name" value="Mur_ligase_N"/>
</dbReference>
<comment type="cofactor">
    <cofactor evidence="9">
        <name>Mg(2+)</name>
        <dbReference type="ChEBI" id="CHEBI:18420"/>
    </cofactor>
</comment>
<dbReference type="EMBL" id="QYUO01000001">
    <property type="protein sequence ID" value="RJF97774.1"/>
    <property type="molecule type" value="Genomic_DNA"/>
</dbReference>
<organism evidence="13 14">
    <name type="scientific">Noviherbaspirillum saxi</name>
    <dbReference type="NCBI Taxonomy" id="2320863"/>
    <lineage>
        <taxon>Bacteria</taxon>
        <taxon>Pseudomonadati</taxon>
        <taxon>Pseudomonadota</taxon>
        <taxon>Betaproteobacteria</taxon>
        <taxon>Burkholderiales</taxon>
        <taxon>Oxalobacteraceae</taxon>
        <taxon>Noviherbaspirillum</taxon>
    </lineage>
</organism>
<dbReference type="GO" id="GO:0009254">
    <property type="term" value="P:peptidoglycan turnover"/>
    <property type="evidence" value="ECO:0007669"/>
    <property type="project" value="UniProtKB-UniRule"/>
</dbReference>
<keyword evidence="9" id="KW-0460">Magnesium</keyword>
<dbReference type="Pfam" id="PF01225">
    <property type="entry name" value="Mur_ligase"/>
    <property type="match status" value="1"/>
</dbReference>
<dbReference type="RefSeq" id="WP_119767721.1">
    <property type="nucleotide sequence ID" value="NZ_QYUO01000001.1"/>
</dbReference>
<feature type="binding site" evidence="9">
    <location>
        <begin position="110"/>
        <end position="116"/>
    </location>
    <ligand>
        <name>ATP</name>
        <dbReference type="ChEBI" id="CHEBI:30616"/>
    </ligand>
</feature>
<sequence>MHIHILGICGTFMGGLAVLAKEAGHKVTGCDANVYPPMSTQLQAQGIELIEGFAPEQISLQPDLFVIGNVVSRGNPLMEEILNRGLPYVSGPQWIGEHILHDKWVLSVAGTHGKTTTSSMLAWVLEDAGYDPGFLIGGVPMNFGISARLSGKTGESPFFVIEADEYDTAFFDKRSKFVHYRTKTAVLNNLEYDHADIFPDLGAIETQFHHLVRTVPGVGRLIVNGREEALQRVVARGCWSDKEFFGVDGAQGWALKTHDDDSFDVIFNGELQGTVTWSLTGEHNRMNALAAIAAARHVGVTPAVAIEALCKFENVKRRMEVRGAVRDITVYDDFAHHPTAIATTVAGLRKKIGDARVLAVLEPRSNTMKLGTMKQALPGSLSDADLVFGYGAKAGKDALGWNLAEALAPLGSRAAAHDELDGLVRAIVQAARPGDHVLVMSNGGFGGVHQKILDALAQ</sequence>
<comment type="catalytic activity">
    <reaction evidence="9">
        <text>UDP-N-acetyl-alpha-D-muramate + L-alanyl-gamma-D-glutamyl-meso-2,6-diaminopimelate + ATP = UDP-N-acetyl-alpha-D-muramoyl-L-alanyl-gamma-D-glutamyl-meso-2,6-diaminopimelate + ADP + phosphate + H(+)</text>
        <dbReference type="Rhea" id="RHEA:29563"/>
        <dbReference type="ChEBI" id="CHEBI:15378"/>
        <dbReference type="ChEBI" id="CHEBI:30616"/>
        <dbReference type="ChEBI" id="CHEBI:43474"/>
        <dbReference type="ChEBI" id="CHEBI:61401"/>
        <dbReference type="ChEBI" id="CHEBI:70757"/>
        <dbReference type="ChEBI" id="CHEBI:83905"/>
        <dbReference type="ChEBI" id="CHEBI:456216"/>
        <dbReference type="EC" id="6.3.2.45"/>
    </reaction>
</comment>
<dbReference type="InterPro" id="IPR005757">
    <property type="entry name" value="Mpl"/>
</dbReference>
<feature type="domain" description="Mur ligase central" evidence="12">
    <location>
        <begin position="108"/>
        <end position="295"/>
    </location>
</feature>
<dbReference type="OrthoDB" id="9804126at2"/>